<dbReference type="PANTHER" id="PTHR22761:SF12">
    <property type="entry name" value="CHARGED MULTIVESICULAR BODY PROTEIN 5"/>
    <property type="match status" value="1"/>
</dbReference>
<name>A0A8H8DHN6_9FUNG</name>
<dbReference type="AlphaFoldDB" id="A0A8H8DHN6"/>
<dbReference type="PANTHER" id="PTHR22761">
    <property type="entry name" value="CHARGED MULTIVESICULAR BODY PROTEIN"/>
    <property type="match status" value="1"/>
</dbReference>
<dbReference type="GO" id="GO:0005771">
    <property type="term" value="C:multivesicular body"/>
    <property type="evidence" value="ECO:0007669"/>
    <property type="project" value="TreeGrafter"/>
</dbReference>
<dbReference type="InterPro" id="IPR005024">
    <property type="entry name" value="Snf7_fam"/>
</dbReference>
<dbReference type="GO" id="GO:0006900">
    <property type="term" value="P:vesicle budding from membrane"/>
    <property type="evidence" value="ECO:0007669"/>
    <property type="project" value="TreeGrafter"/>
</dbReference>
<evidence type="ECO:0000313" key="6">
    <source>
        <dbReference type="Proteomes" id="UP000673691"/>
    </source>
</evidence>
<evidence type="ECO:0000256" key="3">
    <source>
        <dbReference type="SAM" id="Coils"/>
    </source>
</evidence>
<dbReference type="OrthoDB" id="3973241at2759"/>
<reference evidence="5 6" key="1">
    <citation type="journal article" name="Sci. Rep.">
        <title>Genome-scale phylogenetic analyses confirm Olpidium as the closest living zoosporic fungus to the non-flagellated, terrestrial fungi.</title>
        <authorList>
            <person name="Chang Y."/>
            <person name="Rochon D."/>
            <person name="Sekimoto S."/>
            <person name="Wang Y."/>
            <person name="Chovatia M."/>
            <person name="Sandor L."/>
            <person name="Salamov A."/>
            <person name="Grigoriev I.V."/>
            <person name="Stajich J.E."/>
            <person name="Spatafora J.W."/>
        </authorList>
    </citation>
    <scope>NUCLEOTIDE SEQUENCE [LARGE SCALE GENOMIC DNA]</scope>
    <source>
        <strain evidence="5">S191</strain>
    </source>
</reference>
<dbReference type="EMBL" id="JAEFCI010008281">
    <property type="protein sequence ID" value="KAG5458571.1"/>
    <property type="molecule type" value="Genomic_DNA"/>
</dbReference>
<keyword evidence="6" id="KW-1185">Reference proteome</keyword>
<dbReference type="Proteomes" id="UP000673691">
    <property type="component" value="Unassembled WGS sequence"/>
</dbReference>
<dbReference type="Pfam" id="PF03357">
    <property type="entry name" value="Snf7"/>
    <property type="match status" value="1"/>
</dbReference>
<feature type="compositionally biased region" description="Low complexity" evidence="4">
    <location>
        <begin position="109"/>
        <end position="121"/>
    </location>
</feature>
<proteinExistence type="inferred from homology"/>
<dbReference type="GO" id="GO:0032511">
    <property type="term" value="P:late endosome to vacuole transport via multivesicular body sorting pathway"/>
    <property type="evidence" value="ECO:0007669"/>
    <property type="project" value="TreeGrafter"/>
</dbReference>
<feature type="coiled-coil region" evidence="3">
    <location>
        <begin position="11"/>
        <end position="93"/>
    </location>
</feature>
<evidence type="ECO:0000256" key="2">
    <source>
        <dbReference type="ARBA" id="ARBA00023054"/>
    </source>
</evidence>
<evidence type="ECO:0000256" key="4">
    <source>
        <dbReference type="SAM" id="MobiDB-lite"/>
    </source>
</evidence>
<dbReference type="Gene3D" id="6.10.250.1710">
    <property type="match status" value="1"/>
</dbReference>
<comment type="similarity">
    <text evidence="1">Belongs to the SNF7 family.</text>
</comment>
<protein>
    <recommendedName>
        <fullName evidence="7">Charged multivesicular body protein 5</fullName>
    </recommendedName>
</protein>
<keyword evidence="2 3" id="KW-0175">Coiled coil</keyword>
<evidence type="ECO:0000313" key="5">
    <source>
        <dbReference type="EMBL" id="KAG5458571.1"/>
    </source>
</evidence>
<organism evidence="5 6">
    <name type="scientific">Olpidium bornovanus</name>
    <dbReference type="NCBI Taxonomy" id="278681"/>
    <lineage>
        <taxon>Eukaryota</taxon>
        <taxon>Fungi</taxon>
        <taxon>Fungi incertae sedis</taxon>
        <taxon>Olpidiomycota</taxon>
        <taxon>Olpidiomycotina</taxon>
        <taxon>Olpidiomycetes</taxon>
        <taxon>Olpidiales</taxon>
        <taxon>Olpidiaceae</taxon>
        <taxon>Olpidium</taxon>
    </lineage>
</organism>
<evidence type="ECO:0000256" key="1">
    <source>
        <dbReference type="ARBA" id="ARBA00006190"/>
    </source>
</evidence>
<evidence type="ECO:0008006" key="7">
    <source>
        <dbReference type="Google" id="ProtNLM"/>
    </source>
</evidence>
<gene>
    <name evidence="5" type="ORF">BJ554DRAFT_1180</name>
</gene>
<feature type="region of interest" description="Disordered" evidence="4">
    <location>
        <begin position="108"/>
        <end position="131"/>
    </location>
</feature>
<accession>A0A8H8DHN6</accession>
<sequence>MDQANFASENLKNTMVTVEAMQAANKELKKQYKNVNIDKIETLQDEMEDMLEQANLIQETLGRTYGLPEDVDEADLEAELDALGTEMAFEEEETPVYLAEPADVPLPEPGAALPAAAVGQPNESGRFKLNV</sequence>
<comment type="caution">
    <text evidence="5">The sequence shown here is derived from an EMBL/GenBank/DDBJ whole genome shotgun (WGS) entry which is preliminary data.</text>
</comment>